<dbReference type="InterPro" id="IPR044665">
    <property type="entry name" value="E_coli_cyclophilin_A-like"/>
</dbReference>
<dbReference type="PROSITE" id="PS50072">
    <property type="entry name" value="CSA_PPIASE_2"/>
    <property type="match status" value="1"/>
</dbReference>
<reference evidence="8 9" key="2">
    <citation type="submission" date="2018-12" db="EMBL/GenBank/DDBJ databases">
        <title>Rhizobacter gummiphilus sp. nov., a rubber-degrading bacterium isolated from the soil of a botanical garden in Japan.</title>
        <authorList>
            <person name="Shunsuke S.S."/>
        </authorList>
    </citation>
    <scope>NUCLEOTIDE SEQUENCE [LARGE SCALE GENOMIC DNA]</scope>
    <source>
        <strain evidence="8 9">S-16</strain>
    </source>
</reference>
<feature type="domain" description="PPIase cyclophilin-type" evidence="7">
    <location>
        <begin position="52"/>
        <end position="198"/>
    </location>
</feature>
<dbReference type="AlphaFoldDB" id="A0A3N7I0B3"/>
<accession>A0A3N7I0B3</accession>
<evidence type="ECO:0000259" key="7">
    <source>
        <dbReference type="PROSITE" id="PS50072"/>
    </source>
</evidence>
<dbReference type="InterPro" id="IPR029000">
    <property type="entry name" value="Cyclophilin-like_dom_sf"/>
</dbReference>
<dbReference type="InterPro" id="IPR024936">
    <property type="entry name" value="Cyclophilin-type_PPIase"/>
</dbReference>
<dbReference type="PANTHER" id="PTHR43246">
    <property type="entry name" value="PEPTIDYL-PROLYL CIS-TRANS ISOMERASE CYP38, CHLOROPLASTIC"/>
    <property type="match status" value="1"/>
</dbReference>
<organism evidence="8 9">
    <name type="scientific">Piscinibacter terrae</name>
    <dbReference type="NCBI Taxonomy" id="2496871"/>
    <lineage>
        <taxon>Bacteria</taxon>
        <taxon>Pseudomonadati</taxon>
        <taxon>Pseudomonadota</taxon>
        <taxon>Betaproteobacteria</taxon>
        <taxon>Burkholderiales</taxon>
        <taxon>Sphaerotilaceae</taxon>
        <taxon>Piscinibacter</taxon>
    </lineage>
</organism>
<keyword evidence="3 5" id="KW-0697">Rotamase</keyword>
<gene>
    <name evidence="8" type="ORF">DZC73_02980</name>
</gene>
<comment type="caution">
    <text evidence="8">The sequence shown here is derived from an EMBL/GenBank/DDBJ whole genome shotgun (WGS) entry which is preliminary data.</text>
</comment>
<dbReference type="PIRSF" id="PIRSF001467">
    <property type="entry name" value="Peptidylpro_ismrse"/>
    <property type="match status" value="1"/>
</dbReference>
<dbReference type="EMBL" id="QUSW01000001">
    <property type="protein sequence ID" value="RQP26811.1"/>
    <property type="molecule type" value="Genomic_DNA"/>
</dbReference>
<evidence type="ECO:0000256" key="2">
    <source>
        <dbReference type="ARBA" id="ARBA00007365"/>
    </source>
</evidence>
<name>A0A3N7I0B3_9BURK</name>
<dbReference type="Proteomes" id="UP000267464">
    <property type="component" value="Unassembled WGS sequence"/>
</dbReference>
<dbReference type="GO" id="GO:0003755">
    <property type="term" value="F:peptidyl-prolyl cis-trans isomerase activity"/>
    <property type="evidence" value="ECO:0007669"/>
    <property type="project" value="UniProtKB-UniRule"/>
</dbReference>
<dbReference type="InterPro" id="IPR002130">
    <property type="entry name" value="Cyclophilin-type_PPIase_dom"/>
</dbReference>
<dbReference type="Gene3D" id="2.40.100.10">
    <property type="entry name" value="Cyclophilin-like"/>
    <property type="match status" value="1"/>
</dbReference>
<protein>
    <recommendedName>
        <fullName evidence="5">Peptidyl-prolyl cis-trans isomerase</fullName>
        <shortName evidence="5">PPIase</shortName>
        <ecNumber evidence="5">5.2.1.8</ecNumber>
    </recommendedName>
</protein>
<comment type="catalytic activity">
    <reaction evidence="5">
        <text>[protein]-peptidylproline (omega=180) = [protein]-peptidylproline (omega=0)</text>
        <dbReference type="Rhea" id="RHEA:16237"/>
        <dbReference type="Rhea" id="RHEA-COMP:10747"/>
        <dbReference type="Rhea" id="RHEA-COMP:10748"/>
        <dbReference type="ChEBI" id="CHEBI:83833"/>
        <dbReference type="ChEBI" id="CHEBI:83834"/>
        <dbReference type="EC" id="5.2.1.8"/>
    </reaction>
</comment>
<evidence type="ECO:0000256" key="4">
    <source>
        <dbReference type="ARBA" id="ARBA00023235"/>
    </source>
</evidence>
<comment type="similarity">
    <text evidence="2 5">Belongs to the cyclophilin-type PPIase family.</text>
</comment>
<keyword evidence="4 5" id="KW-0413">Isomerase</keyword>
<evidence type="ECO:0000313" key="8">
    <source>
        <dbReference type="EMBL" id="RQP26811.1"/>
    </source>
</evidence>
<keyword evidence="9" id="KW-1185">Reference proteome</keyword>
<evidence type="ECO:0000256" key="6">
    <source>
        <dbReference type="SAM" id="MobiDB-lite"/>
    </source>
</evidence>
<comment type="function">
    <text evidence="1 5">PPIases accelerate the folding of proteins. It catalyzes the cis-trans isomerization of proline imidic peptide bonds in oligopeptides.</text>
</comment>
<evidence type="ECO:0000256" key="1">
    <source>
        <dbReference type="ARBA" id="ARBA00002388"/>
    </source>
</evidence>
<dbReference type="Pfam" id="PF00160">
    <property type="entry name" value="Pro_isomerase"/>
    <property type="match status" value="1"/>
</dbReference>
<proteinExistence type="inferred from homology"/>
<reference evidence="8 9" key="1">
    <citation type="submission" date="2018-08" db="EMBL/GenBank/DDBJ databases">
        <authorList>
            <person name="Khan S.A."/>
            <person name="Jeon C.O."/>
            <person name="Chun B.H."/>
            <person name="Jeong S.E."/>
        </authorList>
    </citation>
    <scope>NUCLEOTIDE SEQUENCE [LARGE SCALE GENOMIC DNA]</scope>
    <source>
        <strain evidence="8 9">S-16</strain>
    </source>
</reference>
<dbReference type="EC" id="5.2.1.8" evidence="5"/>
<evidence type="ECO:0000313" key="9">
    <source>
        <dbReference type="Proteomes" id="UP000267464"/>
    </source>
</evidence>
<feature type="region of interest" description="Disordered" evidence="6">
    <location>
        <begin position="1"/>
        <end position="25"/>
    </location>
</feature>
<evidence type="ECO:0000256" key="5">
    <source>
        <dbReference type="RuleBase" id="RU363019"/>
    </source>
</evidence>
<dbReference type="PRINTS" id="PR00153">
    <property type="entry name" value="CSAPPISMRASE"/>
</dbReference>
<evidence type="ECO:0000256" key="3">
    <source>
        <dbReference type="ARBA" id="ARBA00023110"/>
    </source>
</evidence>
<dbReference type="OrthoDB" id="8901157at2"/>
<sequence>MAFLSACGGGGSDAGTAPTPTPPAPSNTCSAAGVAASNASTLNTVCMLTTQGEIVVELEAAKSPITVANFLKYVTANRYDNTLYHRVVAGFVIQGGGYTASGASVATYAPITLESNNGLSNVRGTIAMARTSDPNSATSQFFFNTVDNSACLDRGKTVCDATGNGYAVFGRVISGLDTVDKIAAVSVDGNSQPRTNVVTYWAKQLK</sequence>
<dbReference type="SUPFAM" id="SSF50891">
    <property type="entry name" value="Cyclophilin-like"/>
    <property type="match status" value="1"/>
</dbReference>